<dbReference type="PANTHER" id="PTHR14130">
    <property type="entry name" value="3BP-1 RELATED RHOGAP"/>
    <property type="match status" value="1"/>
</dbReference>
<dbReference type="AlphaFoldDB" id="A0A4W4EJ31"/>
<evidence type="ECO:0000256" key="12">
    <source>
        <dbReference type="ARBA" id="ARBA00070278"/>
    </source>
</evidence>
<feature type="domain" description="Rho-GAP" evidence="17">
    <location>
        <begin position="259"/>
        <end position="449"/>
    </location>
</feature>
<keyword evidence="4" id="KW-0343">GTPase activation</keyword>
<dbReference type="Gene3D" id="1.10.555.10">
    <property type="entry name" value="Rho GTPase activation protein"/>
    <property type="match status" value="1"/>
</dbReference>
<evidence type="ECO:0000256" key="4">
    <source>
        <dbReference type="ARBA" id="ARBA00022468"/>
    </source>
</evidence>
<dbReference type="GO" id="GO:0007165">
    <property type="term" value="P:signal transduction"/>
    <property type="evidence" value="ECO:0007669"/>
    <property type="project" value="InterPro"/>
</dbReference>
<dbReference type="GO" id="GO:0055037">
    <property type="term" value="C:recycling endosome"/>
    <property type="evidence" value="ECO:0007669"/>
    <property type="project" value="UniProtKB-SubCell"/>
</dbReference>
<dbReference type="PROSITE" id="PS51021">
    <property type="entry name" value="BAR"/>
    <property type="match status" value="1"/>
</dbReference>
<evidence type="ECO:0000313" key="19">
    <source>
        <dbReference type="Ensembl" id="ENSEEEP00000011380.2"/>
    </source>
</evidence>
<dbReference type="FunFam" id="1.20.1270.60:FF:000018">
    <property type="entry name" value="Rho GTPase activating protein 44"/>
    <property type="match status" value="1"/>
</dbReference>
<evidence type="ECO:0000256" key="15">
    <source>
        <dbReference type="SAM" id="Coils"/>
    </source>
</evidence>
<evidence type="ECO:0000256" key="9">
    <source>
        <dbReference type="ARBA" id="ARBA00034106"/>
    </source>
</evidence>
<reference evidence="19" key="5">
    <citation type="submission" date="2025-09" db="UniProtKB">
        <authorList>
            <consortium name="Ensembl"/>
        </authorList>
    </citation>
    <scope>IDENTIFICATION</scope>
</reference>
<dbReference type="Gene3D" id="1.20.1270.60">
    <property type="entry name" value="Arfaptin homology (AH) domain/BAR domain"/>
    <property type="match status" value="1"/>
</dbReference>
<evidence type="ECO:0000256" key="7">
    <source>
        <dbReference type="ARBA" id="ARBA00023018"/>
    </source>
</evidence>
<dbReference type="GO" id="GO:0098886">
    <property type="term" value="P:modification of dendritic spine"/>
    <property type="evidence" value="ECO:0007669"/>
    <property type="project" value="TreeGrafter"/>
</dbReference>
<evidence type="ECO:0000256" key="6">
    <source>
        <dbReference type="ARBA" id="ARBA00022753"/>
    </source>
</evidence>
<dbReference type="GO" id="GO:0098887">
    <property type="term" value="P:neurotransmitter receptor transport, endosome to postsynaptic membrane"/>
    <property type="evidence" value="ECO:0007669"/>
    <property type="project" value="TreeGrafter"/>
</dbReference>
<protein>
    <recommendedName>
        <fullName evidence="12">Rho GTPase-activating protein 44</fullName>
    </recommendedName>
    <alternativeName>
        <fullName evidence="13">Rho-type GTPase-activating protein RICH2</fullName>
    </alternativeName>
    <alternativeName>
        <fullName evidence="14">RhoGAP interacting with CIP4 homologs protein 2</fullName>
    </alternativeName>
</protein>
<evidence type="ECO:0000256" key="3">
    <source>
        <dbReference type="ARBA" id="ARBA00004552"/>
    </source>
</evidence>
<dbReference type="OMA" id="SDWIQAS"/>
<dbReference type="InterPro" id="IPR008936">
    <property type="entry name" value="Rho_GTPase_activation_prot"/>
</dbReference>
<reference evidence="19" key="4">
    <citation type="submission" date="2025-08" db="UniProtKB">
        <authorList>
            <consortium name="Ensembl"/>
        </authorList>
    </citation>
    <scope>IDENTIFICATION</scope>
</reference>
<dbReference type="GeneTree" id="ENSGT00940000157296"/>
<dbReference type="GO" id="GO:0035021">
    <property type="term" value="P:negative regulation of Rac protein signal transduction"/>
    <property type="evidence" value="ECO:0007669"/>
    <property type="project" value="TreeGrafter"/>
</dbReference>
<reference evidence="19" key="3">
    <citation type="submission" date="2020-05" db="EMBL/GenBank/DDBJ databases">
        <title>Electrophorus electricus (electric eel) genome, fEleEle1, primary haplotype.</title>
        <authorList>
            <person name="Myers G."/>
            <person name="Meyer A."/>
            <person name="Fedrigo O."/>
            <person name="Formenti G."/>
            <person name="Rhie A."/>
            <person name="Tracey A."/>
            <person name="Sims Y."/>
            <person name="Jarvis E.D."/>
        </authorList>
    </citation>
    <scope>NUCLEOTIDE SEQUENCE [LARGE SCALE GENOMIC DNA]</scope>
</reference>
<dbReference type="GO" id="GO:0005096">
    <property type="term" value="F:GTPase activator activity"/>
    <property type="evidence" value="ECO:0007669"/>
    <property type="project" value="UniProtKB-KW"/>
</dbReference>
<dbReference type="SMART" id="SM00324">
    <property type="entry name" value="RhoGAP"/>
    <property type="match status" value="1"/>
</dbReference>
<evidence type="ECO:0000256" key="13">
    <source>
        <dbReference type="ARBA" id="ARBA00074989"/>
    </source>
</evidence>
<dbReference type="PANTHER" id="PTHR14130:SF13">
    <property type="entry name" value="RHO GTPASE-ACTIVATING PROTEIN 44"/>
    <property type="match status" value="1"/>
</dbReference>
<evidence type="ECO:0000256" key="5">
    <source>
        <dbReference type="ARBA" id="ARBA00022553"/>
    </source>
</evidence>
<evidence type="ECO:0000259" key="17">
    <source>
        <dbReference type="PROSITE" id="PS50238"/>
    </source>
</evidence>
<keyword evidence="5" id="KW-0597">Phosphoprotein</keyword>
<dbReference type="InterPro" id="IPR004148">
    <property type="entry name" value="BAR_dom"/>
</dbReference>
<dbReference type="InterPro" id="IPR047165">
    <property type="entry name" value="RHG17/44/SH3BP1-like"/>
</dbReference>
<dbReference type="InterPro" id="IPR027267">
    <property type="entry name" value="AH/BAR_dom_sf"/>
</dbReference>
<evidence type="ECO:0000256" key="14">
    <source>
        <dbReference type="ARBA" id="ARBA00076927"/>
    </source>
</evidence>
<dbReference type="FunFam" id="1.10.555.10:FF:000001">
    <property type="entry name" value="Rho GTPase activating protein 44"/>
    <property type="match status" value="1"/>
</dbReference>
<dbReference type="PROSITE" id="PS50238">
    <property type="entry name" value="RHOGAP"/>
    <property type="match status" value="1"/>
</dbReference>
<dbReference type="SMART" id="SM00721">
    <property type="entry name" value="BAR"/>
    <property type="match status" value="1"/>
</dbReference>
<dbReference type="GO" id="GO:0043197">
    <property type="term" value="C:dendritic spine"/>
    <property type="evidence" value="ECO:0007669"/>
    <property type="project" value="UniProtKB-SubCell"/>
</dbReference>
<comment type="subcellular location">
    <subcellularLocation>
        <location evidence="2">Cell projection</location>
        <location evidence="2">Dendrite</location>
    </subcellularLocation>
    <subcellularLocation>
        <location evidence="3">Cell projection</location>
        <location evidence="3">Dendritic spine</location>
    </subcellularLocation>
    <subcellularLocation>
        <location evidence="9">Presynapse</location>
    </subcellularLocation>
    <subcellularLocation>
        <location evidence="1">Recycling endosome</location>
    </subcellularLocation>
</comment>
<keyword evidence="7" id="KW-0770">Synapse</keyword>
<evidence type="ECO:0000256" key="16">
    <source>
        <dbReference type="SAM" id="SignalP"/>
    </source>
</evidence>
<reference evidence="20" key="2">
    <citation type="journal article" date="2017" name="Sci. Adv.">
        <title>A tail of two voltages: Proteomic comparison of the three electric organs of the electric eel.</title>
        <authorList>
            <person name="Traeger L.L."/>
            <person name="Sabat G."/>
            <person name="Barrett-Wilt G.A."/>
            <person name="Wells G.B."/>
            <person name="Sussman M.R."/>
        </authorList>
    </citation>
    <scope>NUCLEOTIDE SEQUENCE [LARGE SCALE GENOMIC DNA]</scope>
</reference>
<dbReference type="GO" id="GO:0031256">
    <property type="term" value="C:leading edge membrane"/>
    <property type="evidence" value="ECO:0007669"/>
    <property type="project" value="TreeGrafter"/>
</dbReference>
<dbReference type="GO" id="GO:0032956">
    <property type="term" value="P:regulation of actin cytoskeleton organization"/>
    <property type="evidence" value="ECO:0007669"/>
    <property type="project" value="TreeGrafter"/>
</dbReference>
<proteinExistence type="predicted"/>
<dbReference type="SUPFAM" id="SSF48350">
    <property type="entry name" value="GTPase activation domain, GAP"/>
    <property type="match status" value="1"/>
</dbReference>
<feature type="chain" id="PRO_5044292611" description="Rho GTPase-activating protein 44" evidence="16">
    <location>
        <begin position="23"/>
        <end position="512"/>
    </location>
</feature>
<dbReference type="InterPro" id="IPR000198">
    <property type="entry name" value="RhoGAP_dom"/>
</dbReference>
<dbReference type="Pfam" id="PF03114">
    <property type="entry name" value="BAR"/>
    <property type="match status" value="1"/>
</dbReference>
<comment type="function">
    <text evidence="10">GTPase-activating protein (GAP) that stimulates the GTPase activity of Rho-type GTPases. Thereby, controls Rho-type GTPases cycling between their active GTP-bound and inactive GDP-bound states. Acts as a GAP at least for CDC42 and RAC1. In neurons, is involved in dendritic spine formation and synaptic plasticity in a specific RAC1-GAP activity. Limits the initiation of exploratory dendritic filopodia. Recruited to actin-patches that seed filopodia, binds specifically to plasma membrane sections that are deformed inward by acto-myosin mediated contractile forces. Acts through GAP activity on RAC1 to reduce actin polymerization necessary for filopodia formation. In association with SHANK3, promotes GRIA1 exocytosis from recycling endosomes and spine morphological changes associated to long-term potentiation.</text>
</comment>
<keyword evidence="6" id="KW-0967">Endosome</keyword>
<dbReference type="Proteomes" id="UP000314983">
    <property type="component" value="Chromosome 14"/>
</dbReference>
<accession>A0A4W4EJ31</accession>
<evidence type="ECO:0000256" key="10">
    <source>
        <dbReference type="ARBA" id="ARBA00059236"/>
    </source>
</evidence>
<sequence>MLIHDFMYGFLCLLSHLYPLRAEKTEVLSDDLLQVEKRLELVKQVSHNAHKKLTACLQGQQGVDMDKRSLRSPSKKLALTTLAQCLMEGATILGDDSLLGKMLQMCGETQDHLAQELLLFEGQIDRDVIEPLYELAEVEIPNIQKQRKHLAKLVLDMDSARTRWHQCSKSSALSKEQAMGAKVEAVREEMEEAANRMEICRDQLSADMYSFVAKEIDYANYFQMVCMCLAVPFSNLSLALFELNCSIAEAWVEKPCFGKPLEEHLKVSGREIAFPIEACVTMLLEWGLQEEGLFRVAPSASKLKKLKASLDCGVLDVQEYSTDPHAIAGALKSYLRELPEPLMTSELYDEWIQASNVQEQDKQLQALLLVCEKLPKSNNSNFRYLIKFLAKLSEYEDVNKMSPGNMAIVLGPNLLWPHTEGSITDMMTTVSLQIVRIVEPIIQHADWFFPGEIEFNLTGNYGSPMHTNHNANYSPMPSPDMDQSDYKQIEQGRRPLSVATDNMMLEFYRKDG</sequence>
<evidence type="ECO:0000256" key="8">
    <source>
        <dbReference type="ARBA" id="ARBA00023273"/>
    </source>
</evidence>
<feature type="coiled-coil region" evidence="15">
    <location>
        <begin position="176"/>
        <end position="207"/>
    </location>
</feature>
<dbReference type="Ensembl" id="ENSEEET00000011514.2">
    <property type="protein sequence ID" value="ENSEEEP00000011380.2"/>
    <property type="gene ID" value="ENSEEEG00000005742.2"/>
</dbReference>
<evidence type="ECO:0000313" key="20">
    <source>
        <dbReference type="Proteomes" id="UP000314983"/>
    </source>
</evidence>
<feature type="domain" description="BAR" evidence="18">
    <location>
        <begin position="17"/>
        <end position="274"/>
    </location>
</feature>
<dbReference type="GO" id="GO:0061001">
    <property type="term" value="P:regulation of dendritic spine morphogenesis"/>
    <property type="evidence" value="ECO:0007669"/>
    <property type="project" value="TreeGrafter"/>
</dbReference>
<gene>
    <name evidence="19" type="primary">ARHGAP44</name>
</gene>
<keyword evidence="16" id="KW-0732">Signal</keyword>
<name>A0A4W4EJ31_ELEEL</name>
<feature type="signal peptide" evidence="16">
    <location>
        <begin position="1"/>
        <end position="22"/>
    </location>
</feature>
<evidence type="ECO:0000259" key="18">
    <source>
        <dbReference type="PROSITE" id="PS51021"/>
    </source>
</evidence>
<evidence type="ECO:0000256" key="1">
    <source>
        <dbReference type="ARBA" id="ARBA00004172"/>
    </source>
</evidence>
<dbReference type="GO" id="GO:0048786">
    <property type="term" value="C:presynaptic active zone"/>
    <property type="evidence" value="ECO:0007669"/>
    <property type="project" value="TreeGrafter"/>
</dbReference>
<keyword evidence="15" id="KW-0175">Coiled coil</keyword>
<keyword evidence="20" id="KW-1185">Reference proteome</keyword>
<organism evidence="19 20">
    <name type="scientific">Electrophorus electricus</name>
    <name type="common">Electric eel</name>
    <name type="synonym">Gymnotus electricus</name>
    <dbReference type="NCBI Taxonomy" id="8005"/>
    <lineage>
        <taxon>Eukaryota</taxon>
        <taxon>Metazoa</taxon>
        <taxon>Chordata</taxon>
        <taxon>Craniata</taxon>
        <taxon>Vertebrata</taxon>
        <taxon>Euteleostomi</taxon>
        <taxon>Actinopterygii</taxon>
        <taxon>Neopterygii</taxon>
        <taxon>Teleostei</taxon>
        <taxon>Ostariophysi</taxon>
        <taxon>Gymnotiformes</taxon>
        <taxon>Gymnotoidei</taxon>
        <taxon>Gymnotidae</taxon>
        <taxon>Electrophorus</taxon>
    </lineage>
</organism>
<evidence type="ECO:0000256" key="11">
    <source>
        <dbReference type="ARBA" id="ARBA00063387"/>
    </source>
</evidence>
<reference evidence="20" key="1">
    <citation type="journal article" date="2014" name="Science">
        <title>Nonhuman genetics. Genomic basis for the convergent evolution of electric organs.</title>
        <authorList>
            <person name="Gallant J.R."/>
            <person name="Traeger L.L."/>
            <person name="Volkening J.D."/>
            <person name="Moffett H."/>
            <person name="Chen P.H."/>
            <person name="Novina C.D."/>
            <person name="Phillips G.N.Jr."/>
            <person name="Anand R."/>
            <person name="Wells G.B."/>
            <person name="Pinch M."/>
            <person name="Guth R."/>
            <person name="Unguez G.A."/>
            <person name="Albert J.S."/>
            <person name="Zakon H.H."/>
            <person name="Samanta M.P."/>
            <person name="Sussman M.R."/>
        </authorList>
    </citation>
    <scope>NUCLEOTIDE SEQUENCE [LARGE SCALE GENOMIC DNA]</scope>
</reference>
<dbReference type="GO" id="GO:0014069">
    <property type="term" value="C:postsynaptic density"/>
    <property type="evidence" value="ECO:0007669"/>
    <property type="project" value="TreeGrafter"/>
</dbReference>
<dbReference type="Pfam" id="PF00620">
    <property type="entry name" value="RhoGAP"/>
    <property type="match status" value="1"/>
</dbReference>
<evidence type="ECO:0000256" key="2">
    <source>
        <dbReference type="ARBA" id="ARBA00004279"/>
    </source>
</evidence>
<keyword evidence="8" id="KW-0966">Cell projection</keyword>
<comment type="subunit">
    <text evidence="11">Interacts with BST2 (via cytoplasmic domain). Interacts (probably via PDZ-binding motif) with SHANK3 (via PDZ domain); the interaction takes place in dendritic spines and promotes GRIA1 exocytosis.</text>
</comment>
<dbReference type="SUPFAM" id="SSF103657">
    <property type="entry name" value="BAR/IMD domain-like"/>
    <property type="match status" value="1"/>
</dbReference>